<evidence type="ECO:0000256" key="1">
    <source>
        <dbReference type="ARBA" id="ARBA00022603"/>
    </source>
</evidence>
<dbReference type="GO" id="GO:0009007">
    <property type="term" value="F:site-specific DNA-methyltransferase (adenine-specific) activity"/>
    <property type="evidence" value="ECO:0007669"/>
    <property type="project" value="UniProtKB-EC"/>
</dbReference>
<keyword evidence="3" id="KW-0949">S-adenosyl-L-methionine</keyword>
<evidence type="ECO:0000313" key="4">
    <source>
        <dbReference type="EMBL" id="VTR61939.1"/>
    </source>
</evidence>
<accession>A0A4U9WRB0</accession>
<keyword evidence="2 4" id="KW-0808">Transferase</keyword>
<protein>
    <submittedName>
        <fullName evidence="4">DNA adenine methylase</fullName>
        <ecNumber evidence="4">2.1.1.72</ecNumber>
    </submittedName>
</protein>
<dbReference type="GO" id="GO:0032259">
    <property type="term" value="P:methylation"/>
    <property type="evidence" value="ECO:0007669"/>
    <property type="project" value="UniProtKB-KW"/>
</dbReference>
<dbReference type="EC" id="2.1.1.72" evidence="4"/>
<keyword evidence="1 4" id="KW-0489">Methyltransferase</keyword>
<dbReference type="Gene3D" id="3.40.50.150">
    <property type="entry name" value="Vaccinia Virus protein VP39"/>
    <property type="match status" value="1"/>
</dbReference>
<dbReference type="EMBL" id="CABEEZ010000170">
    <property type="protein sequence ID" value="VTR61939.1"/>
    <property type="molecule type" value="Genomic_DNA"/>
</dbReference>
<sequence length="77" mass="8965">MLLCRQRRILPAYHTNSFSLADQQGLARIAHQLSVESHVPVLISNHDTELTRDWYQHASLHVVKARRTISRNILRPQ</sequence>
<reference evidence="4" key="1">
    <citation type="submission" date="2019-05" db="EMBL/GenBank/DDBJ databases">
        <authorList>
            <consortium name="Pathogen Informatics"/>
        </authorList>
    </citation>
    <scope>NUCLEOTIDE SEQUENCE [LARGE SCALE GENOMIC DNA]</scope>
    <source>
        <strain evidence="4">NCTC12965</strain>
    </source>
</reference>
<dbReference type="SUPFAM" id="SSF53335">
    <property type="entry name" value="S-adenosyl-L-methionine-dependent methyltransferases"/>
    <property type="match status" value="1"/>
</dbReference>
<evidence type="ECO:0000256" key="2">
    <source>
        <dbReference type="ARBA" id="ARBA00022679"/>
    </source>
</evidence>
<dbReference type="InterPro" id="IPR029063">
    <property type="entry name" value="SAM-dependent_MTases_sf"/>
</dbReference>
<gene>
    <name evidence="4" type="primary">dam_2</name>
    <name evidence="4" type="ORF">NCTC12965_09029</name>
</gene>
<dbReference type="AlphaFoldDB" id="A0A4U9WRB0"/>
<name>A0A4U9WRB0_SERFO</name>
<dbReference type="Pfam" id="PF02086">
    <property type="entry name" value="MethyltransfD12"/>
    <property type="match status" value="1"/>
</dbReference>
<dbReference type="InterPro" id="IPR012327">
    <property type="entry name" value="MeTrfase_D12"/>
</dbReference>
<proteinExistence type="predicted"/>
<evidence type="ECO:0000256" key="3">
    <source>
        <dbReference type="ARBA" id="ARBA00022691"/>
    </source>
</evidence>
<organism evidence="4">
    <name type="scientific">Serratia fonticola</name>
    <dbReference type="NCBI Taxonomy" id="47917"/>
    <lineage>
        <taxon>Bacteria</taxon>
        <taxon>Pseudomonadati</taxon>
        <taxon>Pseudomonadota</taxon>
        <taxon>Gammaproteobacteria</taxon>
        <taxon>Enterobacterales</taxon>
        <taxon>Yersiniaceae</taxon>
        <taxon>Serratia</taxon>
    </lineage>
</organism>
<dbReference type="GO" id="GO:0009307">
    <property type="term" value="P:DNA restriction-modification system"/>
    <property type="evidence" value="ECO:0007669"/>
    <property type="project" value="InterPro"/>
</dbReference>